<dbReference type="KEGG" id="iis:EYM_01645"/>
<feature type="transmembrane region" description="Helical" evidence="1">
    <location>
        <begin position="21"/>
        <end position="41"/>
    </location>
</feature>
<sequence>MIQLATLVSKDVKEEARRPHEILALFSLSAAFSLPLSYLISGPGTTVLTQVEAANLVVIGQIGLSILISTLLGFLMVIREAEKGTLYALRMAPIAPEVMFLAKTVVIFLFTISLNIAYASIASFLSSQLFITFDYLMYLLALSMYMSSLGALVSFMIIYTDVGTLLASVSIAALSAPYLFSTVSTAVECIVGSPGYGFFLPSFSFTILALLLSKFLIEL</sequence>
<keyword evidence="3" id="KW-1185">Reference proteome</keyword>
<accession>A0A0U3F3W0</accession>
<keyword evidence="1" id="KW-0812">Transmembrane</keyword>
<dbReference type="Proteomes" id="UP000060778">
    <property type="component" value="Chromosome"/>
</dbReference>
<evidence type="ECO:0008006" key="4">
    <source>
        <dbReference type="Google" id="ProtNLM"/>
    </source>
</evidence>
<dbReference type="GeneID" id="30679736"/>
<feature type="transmembrane region" description="Helical" evidence="1">
    <location>
        <begin position="198"/>
        <end position="217"/>
    </location>
</feature>
<dbReference type="EMBL" id="CP006867">
    <property type="protein sequence ID" value="ALU12229.1"/>
    <property type="molecule type" value="Genomic_DNA"/>
</dbReference>
<proteinExistence type="predicted"/>
<reference evidence="2 3" key="1">
    <citation type="submission" date="2013-11" db="EMBL/GenBank/DDBJ databases">
        <title>Comparative genomics of Ignicoccus.</title>
        <authorList>
            <person name="Podar M."/>
        </authorList>
    </citation>
    <scope>NUCLEOTIDE SEQUENCE [LARGE SCALE GENOMIC DNA]</scope>
    <source>
        <strain evidence="2 3">DSM 13165</strain>
    </source>
</reference>
<name>A0A0U3F3W0_9CREN</name>
<evidence type="ECO:0000313" key="2">
    <source>
        <dbReference type="EMBL" id="ALU12229.1"/>
    </source>
</evidence>
<organism evidence="2 3">
    <name type="scientific">Ignicoccus islandicus DSM 13165</name>
    <dbReference type="NCBI Taxonomy" id="940295"/>
    <lineage>
        <taxon>Archaea</taxon>
        <taxon>Thermoproteota</taxon>
        <taxon>Thermoprotei</taxon>
        <taxon>Desulfurococcales</taxon>
        <taxon>Desulfurococcaceae</taxon>
        <taxon>Ignicoccus</taxon>
    </lineage>
</organism>
<dbReference type="OrthoDB" id="386745at2157"/>
<feature type="transmembrane region" description="Helical" evidence="1">
    <location>
        <begin position="165"/>
        <end position="186"/>
    </location>
</feature>
<feature type="transmembrane region" description="Helical" evidence="1">
    <location>
        <begin position="53"/>
        <end position="78"/>
    </location>
</feature>
<gene>
    <name evidence="2" type="ORF">EYM_01645</name>
</gene>
<protein>
    <recommendedName>
        <fullName evidence="4">ABC-2 type transporter domain-containing protein</fullName>
    </recommendedName>
</protein>
<keyword evidence="1" id="KW-1133">Transmembrane helix</keyword>
<feature type="transmembrane region" description="Helical" evidence="1">
    <location>
        <begin position="98"/>
        <end position="123"/>
    </location>
</feature>
<evidence type="ECO:0000313" key="3">
    <source>
        <dbReference type="Proteomes" id="UP000060778"/>
    </source>
</evidence>
<keyword evidence="1" id="KW-0472">Membrane</keyword>
<dbReference type="RefSeq" id="WP_075049367.1">
    <property type="nucleotide sequence ID" value="NZ_CP006867.1"/>
</dbReference>
<feature type="transmembrane region" description="Helical" evidence="1">
    <location>
        <begin position="135"/>
        <end position="158"/>
    </location>
</feature>
<dbReference type="AlphaFoldDB" id="A0A0U3F3W0"/>
<evidence type="ECO:0000256" key="1">
    <source>
        <dbReference type="SAM" id="Phobius"/>
    </source>
</evidence>
<dbReference type="STRING" id="940295.EYM_01645"/>